<evidence type="ECO:0000256" key="2">
    <source>
        <dbReference type="ARBA" id="ARBA00004651"/>
    </source>
</evidence>
<dbReference type="PROSITE" id="PS51294">
    <property type="entry name" value="HTH_MYB"/>
    <property type="match status" value="1"/>
</dbReference>
<dbReference type="GO" id="GO:0005654">
    <property type="term" value="C:nucleoplasm"/>
    <property type="evidence" value="ECO:0007669"/>
    <property type="project" value="UniProtKB-ARBA"/>
</dbReference>
<dbReference type="SUPFAM" id="SSF51206">
    <property type="entry name" value="cAMP-binding domain-like"/>
    <property type="match status" value="1"/>
</dbReference>
<dbReference type="SMART" id="SM00100">
    <property type="entry name" value="cNMP"/>
    <property type="match status" value="1"/>
</dbReference>
<evidence type="ECO:0000256" key="1">
    <source>
        <dbReference type="ARBA" id="ARBA00004574"/>
    </source>
</evidence>
<name>A0AAD9E6L0_9TELE</name>
<dbReference type="SUPFAM" id="SSF46689">
    <property type="entry name" value="Homeodomain-like"/>
    <property type="match status" value="1"/>
</dbReference>
<evidence type="ECO:0000256" key="7">
    <source>
        <dbReference type="ARBA" id="ARBA00023125"/>
    </source>
</evidence>
<dbReference type="InterPro" id="IPR005162">
    <property type="entry name" value="Retrotrans_gag_dom"/>
</dbReference>
<dbReference type="SUPFAM" id="SSF81324">
    <property type="entry name" value="Voltage-gated potassium channels"/>
    <property type="match status" value="1"/>
</dbReference>
<dbReference type="GO" id="GO:0003254">
    <property type="term" value="P:regulation of membrane depolarization"/>
    <property type="evidence" value="ECO:0007669"/>
    <property type="project" value="TreeGrafter"/>
</dbReference>
<protein>
    <recommendedName>
        <fullName evidence="16">Cyclic nucleotide-binding domain-containing protein</fullName>
    </recommendedName>
</protein>
<dbReference type="GO" id="GO:0005249">
    <property type="term" value="F:voltage-gated potassium channel activity"/>
    <property type="evidence" value="ECO:0007669"/>
    <property type="project" value="TreeGrafter"/>
</dbReference>
<dbReference type="InterPro" id="IPR018490">
    <property type="entry name" value="cNMP-bd_dom_sf"/>
</dbReference>
<keyword evidence="10" id="KW-1133">Transmembrane helix</keyword>
<feature type="transmembrane region" description="Helical" evidence="10">
    <location>
        <begin position="279"/>
        <end position="304"/>
    </location>
</feature>
<dbReference type="PROSITE" id="PS50042">
    <property type="entry name" value="CNMP_BINDING_3"/>
    <property type="match status" value="1"/>
</dbReference>
<dbReference type="GO" id="GO:0000781">
    <property type="term" value="C:chromosome, telomeric region"/>
    <property type="evidence" value="ECO:0007669"/>
    <property type="project" value="UniProtKB-SubCell"/>
</dbReference>
<keyword evidence="5" id="KW-0631">Potassium channel</keyword>
<comment type="caution">
    <text evidence="14">The sequence shown here is derived from an EMBL/GenBank/DDBJ whole genome shotgun (WGS) entry which is preliminary data.</text>
</comment>
<dbReference type="PROSITE" id="PS50090">
    <property type="entry name" value="MYB_LIKE"/>
    <property type="match status" value="1"/>
</dbReference>
<keyword evidence="10" id="KW-0812">Transmembrane</keyword>
<evidence type="ECO:0000259" key="12">
    <source>
        <dbReference type="PROSITE" id="PS50090"/>
    </source>
</evidence>
<dbReference type="InterPro" id="IPR013621">
    <property type="entry name" value="Ion_trans_N"/>
</dbReference>
<feature type="transmembrane region" description="Helical" evidence="10">
    <location>
        <begin position="208"/>
        <end position="229"/>
    </location>
</feature>
<dbReference type="PANTHER" id="PTHR45689">
    <property type="entry name" value="I[[H]] CHANNEL, ISOFORM E"/>
    <property type="match status" value="1"/>
</dbReference>
<keyword evidence="5" id="KW-0406">Ion transport</keyword>
<keyword evidence="7" id="KW-0238">DNA-binding</keyword>
<feature type="domain" description="Cyclic nucleotide-binding" evidence="11">
    <location>
        <begin position="380"/>
        <end position="444"/>
    </location>
</feature>
<dbReference type="InterPro" id="IPR001005">
    <property type="entry name" value="SANT/Myb"/>
</dbReference>
<dbReference type="Pfam" id="PF08412">
    <property type="entry name" value="Ion_trans_N"/>
    <property type="match status" value="1"/>
</dbReference>
<dbReference type="InterPro" id="IPR014710">
    <property type="entry name" value="RmlC-like_jellyroll"/>
</dbReference>
<keyword evidence="5" id="KW-0630">Potassium</keyword>
<dbReference type="InterPro" id="IPR036507">
    <property type="entry name" value="Telomere_rpt-bd_fac_dimer_sf"/>
</dbReference>
<dbReference type="CDD" id="cd11660">
    <property type="entry name" value="SANT_TRF"/>
    <property type="match status" value="1"/>
</dbReference>
<keyword evidence="4" id="KW-1003">Cell membrane</keyword>
<dbReference type="FunFam" id="1.10.10.60:FF:000129">
    <property type="entry name" value="Telomeric repeat-binding factor 2"/>
    <property type="match status" value="1"/>
</dbReference>
<accession>A0AAD9E6L0</accession>
<proteinExistence type="predicted"/>
<dbReference type="PANTHER" id="PTHR45689:SF4">
    <property type="entry name" value="POTASSIUM_SODIUM HYPERPOLARIZATION-ACTIVATED CYCLIC NUCLEOTIDE-GATED CHANNEL 4"/>
    <property type="match status" value="1"/>
</dbReference>
<dbReference type="Pfam" id="PF00027">
    <property type="entry name" value="cNMP_binding"/>
    <property type="match status" value="1"/>
</dbReference>
<evidence type="ECO:0000256" key="9">
    <source>
        <dbReference type="ARBA" id="ARBA00023306"/>
    </source>
</evidence>
<dbReference type="CDD" id="cd00038">
    <property type="entry name" value="CAP_ED"/>
    <property type="match status" value="1"/>
</dbReference>
<organism evidence="14 15">
    <name type="scientific">Electrophorus voltai</name>
    <dbReference type="NCBI Taxonomy" id="2609070"/>
    <lineage>
        <taxon>Eukaryota</taxon>
        <taxon>Metazoa</taxon>
        <taxon>Chordata</taxon>
        <taxon>Craniata</taxon>
        <taxon>Vertebrata</taxon>
        <taxon>Euteleostomi</taxon>
        <taxon>Actinopterygii</taxon>
        <taxon>Neopterygii</taxon>
        <taxon>Teleostei</taxon>
        <taxon>Ostariophysi</taxon>
        <taxon>Gymnotiformes</taxon>
        <taxon>Gymnotoidei</taxon>
        <taxon>Gymnotidae</taxon>
        <taxon>Electrophorus</taxon>
    </lineage>
</organism>
<keyword evidence="15" id="KW-1185">Reference proteome</keyword>
<sequence>MFLPSVNRATLSYFRSVEAVKRERIRASEQKTWIIHPYCRFRNYWLIAMLLITLVNMVVIPLSVSFFAEDVYYSPAWIAFTVVNDFLFVTDLCLNFRIGLASKDSEVIILDPKKIKNQYLKTWFFLDLLAVAPVDYCLLIAMEFGAIGASRQGLAGIRMTRLIKLIRLFSLLRLLRISKLLQYVRQWEEVNGWNVGGIATFFKFMNMIAIIILLCHWNACIQFMVVVAMDFPKHSWVILEGLVNKPMSYLYSKSMFRALCQMMTLNYGSKEIPKELTELCVVVISIMVGSVIYTMIFGRIFALVSNSRMGELMYDTKCNEIKEFMRQSRLPTSLRNKIMGHLENRYWGKWFDEKDILKDLSEPLRQETVRFNCSSLNMSFFKDAEPLFITGLLELLEFEVYEKGDLIIRKGALGDCMYFIERGTVEVRAPAFSQTLTDGAYFGEYFTTMQTADLEALKEAITSQGQLLGQHQQVLEGFTRSMDTIAKQADQQAQMLELGQCLRERTSRLHTMTTSPQHNPSPAFVAAPSGTPTAVPVSKPNKYDGSPEKCQGFLLQCTLYFSSIPPCSNQAKIAFLTSHLTEKALDWATAVWENIQAVSYEDFIAQFKAIFDQPHEVRACREMLTKLHQGNHSVSDYAREFCNIAAGSGWNDVALHVTFQNGLNTEILQNPHMKLRRNQNLLSFAELYTGSPKSSHSLEVSLDGLMSSPVIVDDDCHLQDVQQTKRTICCFLSRITDGKNLDVHYDPNSSITPLMSALQVWECLKTAVADTSLHDNVRVLLFVQSVGVCLEMGKVQLAAETLKWLETETDLPQKLQRKLSTVLNKKDAHDQLLMSFSYNRLIESVSTFLDMFLEEYPSDFLLKAASQVVQVRQERSEREESTPTSHTSEISAKIEEQIISSELNLRPKKKLFSTRSIHPWKPETAKKSLCVPRKTSRLSHMLKKVLISIKLEVSRLSFKDEQGLASLPSDKQGLASLQHRGKRMWTWEEDRHLRAGVKAYGEGKWAKILEQFEFPERTSVMLKDRWRTLKKNGKDF</sequence>
<dbReference type="Gene3D" id="1.10.287.630">
    <property type="entry name" value="Helix hairpin bin"/>
    <property type="match status" value="1"/>
</dbReference>
<keyword evidence="10" id="KW-0472">Membrane</keyword>
<dbReference type="GO" id="GO:0035725">
    <property type="term" value="P:sodium ion transmembrane transport"/>
    <property type="evidence" value="ECO:0007669"/>
    <property type="project" value="TreeGrafter"/>
</dbReference>
<dbReference type="GO" id="GO:0030424">
    <property type="term" value="C:axon"/>
    <property type="evidence" value="ECO:0007669"/>
    <property type="project" value="TreeGrafter"/>
</dbReference>
<dbReference type="GO" id="GO:0098855">
    <property type="term" value="C:HCN channel complex"/>
    <property type="evidence" value="ECO:0007669"/>
    <property type="project" value="TreeGrafter"/>
</dbReference>
<evidence type="ECO:0000259" key="13">
    <source>
        <dbReference type="PROSITE" id="PS51294"/>
    </source>
</evidence>
<dbReference type="SUPFAM" id="SSF63600">
    <property type="entry name" value="Telomeric repeat binding factor (TRF) dimerisation domain"/>
    <property type="match status" value="1"/>
</dbReference>
<evidence type="ECO:0000313" key="14">
    <source>
        <dbReference type="EMBL" id="KAK1806343.1"/>
    </source>
</evidence>
<keyword evidence="3" id="KW-0158">Chromosome</keyword>
<dbReference type="Pfam" id="PF03732">
    <property type="entry name" value="Retrotrans_gag"/>
    <property type="match status" value="1"/>
</dbReference>
<dbReference type="Gene3D" id="1.25.40.210">
    <property type="entry name" value="Telomere repeat-binding factor, dimerisation domain"/>
    <property type="match status" value="1"/>
</dbReference>
<feature type="domain" description="Myb-like" evidence="12">
    <location>
        <begin position="977"/>
        <end position="1030"/>
    </location>
</feature>
<feature type="transmembrane region" description="Helical" evidence="10">
    <location>
        <begin position="44"/>
        <end position="68"/>
    </location>
</feature>
<evidence type="ECO:0000256" key="3">
    <source>
        <dbReference type="ARBA" id="ARBA00022454"/>
    </source>
</evidence>
<dbReference type="SMART" id="SM00717">
    <property type="entry name" value="SANT"/>
    <property type="match status" value="1"/>
</dbReference>
<evidence type="ECO:0000256" key="4">
    <source>
        <dbReference type="ARBA" id="ARBA00022475"/>
    </source>
</evidence>
<keyword evidence="5" id="KW-0633">Potassium transport</keyword>
<feature type="transmembrane region" description="Helical" evidence="10">
    <location>
        <begin position="74"/>
        <end position="94"/>
    </location>
</feature>
<dbReference type="Pfam" id="PF00249">
    <property type="entry name" value="Myb_DNA-binding"/>
    <property type="match status" value="1"/>
</dbReference>
<evidence type="ECO:0000256" key="8">
    <source>
        <dbReference type="ARBA" id="ARBA00023242"/>
    </source>
</evidence>
<dbReference type="Gene3D" id="2.60.120.10">
    <property type="entry name" value="Jelly Rolls"/>
    <property type="match status" value="1"/>
</dbReference>
<dbReference type="InterPro" id="IPR018488">
    <property type="entry name" value="cNMP-bd_CS"/>
</dbReference>
<evidence type="ECO:0000256" key="5">
    <source>
        <dbReference type="ARBA" id="ARBA00022826"/>
    </source>
</evidence>
<evidence type="ECO:0008006" key="16">
    <source>
        <dbReference type="Google" id="ProtNLM"/>
    </source>
</evidence>
<gene>
    <name evidence="14" type="ORF">P4O66_004858</name>
</gene>
<keyword evidence="8" id="KW-0539">Nucleus</keyword>
<keyword evidence="9" id="KW-0131">Cell cycle</keyword>
<keyword evidence="5" id="KW-0407">Ion channel</keyword>
<comment type="subcellular location">
    <subcellularLocation>
        <location evidence="2">Cell membrane</location>
        <topology evidence="2">Multi-pass membrane protein</topology>
    </subcellularLocation>
    <subcellularLocation>
        <location evidence="1">Chromosome</location>
        <location evidence="1">Telomere</location>
    </subcellularLocation>
</comment>
<keyword evidence="5" id="KW-0813">Transport</keyword>
<reference evidence="14" key="1">
    <citation type="submission" date="2023-03" db="EMBL/GenBank/DDBJ databases">
        <title>Electrophorus voltai genome.</title>
        <authorList>
            <person name="Bian C."/>
        </authorList>
    </citation>
    <scope>NUCLEOTIDE SEQUENCE</scope>
    <source>
        <strain evidence="14">CB-2022</strain>
        <tissue evidence="14">Muscle</tissue>
    </source>
</reference>
<dbReference type="InterPro" id="IPR009057">
    <property type="entry name" value="Homeodomain-like_sf"/>
</dbReference>
<evidence type="ECO:0000256" key="6">
    <source>
        <dbReference type="ARBA" id="ARBA00022895"/>
    </source>
</evidence>
<feature type="transmembrane region" description="Helical" evidence="10">
    <location>
        <begin position="123"/>
        <end position="149"/>
    </location>
</feature>
<dbReference type="Gene3D" id="1.10.10.60">
    <property type="entry name" value="Homeodomain-like"/>
    <property type="match status" value="1"/>
</dbReference>
<feature type="domain" description="HTH myb-type" evidence="13">
    <location>
        <begin position="977"/>
        <end position="1034"/>
    </location>
</feature>
<dbReference type="PROSITE" id="PS00888">
    <property type="entry name" value="CNMP_BINDING_1"/>
    <property type="match status" value="1"/>
</dbReference>
<evidence type="ECO:0000313" key="15">
    <source>
        <dbReference type="Proteomes" id="UP001239994"/>
    </source>
</evidence>
<dbReference type="InterPro" id="IPR017930">
    <property type="entry name" value="Myb_dom"/>
</dbReference>
<dbReference type="Gene3D" id="1.10.287.70">
    <property type="match status" value="1"/>
</dbReference>
<dbReference type="GO" id="GO:0030425">
    <property type="term" value="C:dendrite"/>
    <property type="evidence" value="ECO:0007669"/>
    <property type="project" value="TreeGrafter"/>
</dbReference>
<dbReference type="AlphaFoldDB" id="A0AAD9E6L0"/>
<dbReference type="InterPro" id="IPR000595">
    <property type="entry name" value="cNMP-bd_dom"/>
</dbReference>
<dbReference type="EMBL" id="JAROKS010000001">
    <property type="protein sequence ID" value="KAK1806343.1"/>
    <property type="molecule type" value="Genomic_DNA"/>
</dbReference>
<dbReference type="InterPro" id="IPR051413">
    <property type="entry name" value="K/Na_HCN_channel"/>
</dbReference>
<dbReference type="GO" id="GO:0003677">
    <property type="term" value="F:DNA binding"/>
    <property type="evidence" value="ECO:0007669"/>
    <property type="project" value="UniProtKB-KW"/>
</dbReference>
<evidence type="ECO:0000259" key="11">
    <source>
        <dbReference type="PROSITE" id="PS50042"/>
    </source>
</evidence>
<dbReference type="Proteomes" id="UP001239994">
    <property type="component" value="Unassembled WGS sequence"/>
</dbReference>
<evidence type="ECO:0000256" key="10">
    <source>
        <dbReference type="SAM" id="Phobius"/>
    </source>
</evidence>
<keyword evidence="6" id="KW-0779">Telomere</keyword>